<evidence type="ECO:0000313" key="2">
    <source>
        <dbReference type="Proteomes" id="UP000177942"/>
    </source>
</evidence>
<comment type="caution">
    <text evidence="1">The sequence shown here is derived from an EMBL/GenBank/DDBJ whole genome shotgun (WGS) entry which is preliminary data.</text>
</comment>
<reference evidence="1 2" key="1">
    <citation type="journal article" date="2016" name="Nat. Commun.">
        <title>Thousands of microbial genomes shed light on interconnected biogeochemical processes in an aquifer system.</title>
        <authorList>
            <person name="Anantharaman K."/>
            <person name="Brown C.T."/>
            <person name="Hug L.A."/>
            <person name="Sharon I."/>
            <person name="Castelle C.J."/>
            <person name="Probst A.J."/>
            <person name="Thomas B.C."/>
            <person name="Singh A."/>
            <person name="Wilkins M.J."/>
            <person name="Karaoz U."/>
            <person name="Brodie E.L."/>
            <person name="Williams K.H."/>
            <person name="Hubbard S.S."/>
            <person name="Banfield J.F."/>
        </authorList>
    </citation>
    <scope>NUCLEOTIDE SEQUENCE [LARGE SCALE GENOMIC DNA]</scope>
</reference>
<evidence type="ECO:0000313" key="1">
    <source>
        <dbReference type="EMBL" id="OGY66026.1"/>
    </source>
</evidence>
<accession>A0A1G1ZPD9</accession>
<name>A0A1G1ZPD9_9BACT</name>
<dbReference type="AlphaFoldDB" id="A0A1G1ZPD9"/>
<protein>
    <submittedName>
        <fullName evidence="1">Uncharacterized protein</fullName>
    </submittedName>
</protein>
<sequence length="66" mass="7553">MDKYISKKQNGTANCPFCRGVLFRDLKVNKETGSVSFTMRCPHCQKDVPVTLDQGIRIHKPEDEKL</sequence>
<dbReference type="STRING" id="1798407.A3A16_01420"/>
<gene>
    <name evidence="1" type="ORF">A3A16_01420</name>
</gene>
<organism evidence="1 2">
    <name type="scientific">Candidatus Harrisonbacteria bacterium RIFCSPLOWO2_01_FULL_44_18</name>
    <dbReference type="NCBI Taxonomy" id="1798407"/>
    <lineage>
        <taxon>Bacteria</taxon>
        <taxon>Candidatus Harrisoniibacteriota</taxon>
    </lineage>
</organism>
<dbReference type="Proteomes" id="UP000177942">
    <property type="component" value="Unassembled WGS sequence"/>
</dbReference>
<proteinExistence type="predicted"/>
<dbReference type="EMBL" id="MHJJ01000005">
    <property type="protein sequence ID" value="OGY66026.1"/>
    <property type="molecule type" value="Genomic_DNA"/>
</dbReference>